<sequence>MIKRVREKRFQHKYEVDEDAISDANNWEKYLPGLIEDLQSTRYESHISSMKTLKHILGTVFPGAEALEPYLDDLTTSLTEIINNYTVPEEHQIACDTFCIVALSAGEDFELYASTLLAEITPSLHQLTEEEKDRLFLIGFIGAFIIHTSITKQDIINSLTGFLLGKGEFSDEVMVKGLHSLSILMSSVDIEIFEHNYDKIIRIINEQLNSSTYEVLCAVLELIAVTFDYLRELDDVPASDADEEPHNASDFVNEYRQKVTGISRGLKLKKTDQKSLQKKATHVDSLFDGEEIVTEDLILNQQSVVFEGKRKLTLLKALREVSTVHFECQMARNPVVHEFFAYRLRSTDEVAREKKRNAWQNKRDRVANTKDRERDRDKKRKQKEMRAESDF</sequence>
<comment type="similarity">
    <text evidence="1">Belongs to the IFRD family.</text>
</comment>
<dbReference type="GeneID" id="94838576"/>
<dbReference type="Gene3D" id="1.25.10.10">
    <property type="entry name" value="Leucine-rich Repeat Variant"/>
    <property type="match status" value="1"/>
</dbReference>
<dbReference type="InterPro" id="IPR016024">
    <property type="entry name" value="ARM-type_fold"/>
</dbReference>
<dbReference type="Pfam" id="PF05004">
    <property type="entry name" value="IFRD"/>
    <property type="match status" value="1"/>
</dbReference>
<reference evidence="4" key="1">
    <citation type="submission" date="2016-10" db="EMBL/GenBank/DDBJ databases">
        <authorList>
            <person name="Benchimol M."/>
            <person name="Almeida L.G."/>
            <person name="Vasconcelos A.T."/>
            <person name="Perreira-Neves A."/>
            <person name="Rosa I.A."/>
            <person name="Tasca T."/>
            <person name="Bogo M.R."/>
            <person name="de Souza W."/>
        </authorList>
    </citation>
    <scope>NUCLEOTIDE SEQUENCE [LARGE SCALE GENOMIC DNA]</scope>
    <source>
        <strain evidence="4">K</strain>
    </source>
</reference>
<feature type="region of interest" description="Disordered" evidence="2">
    <location>
        <begin position="352"/>
        <end position="391"/>
    </location>
</feature>
<evidence type="ECO:0000256" key="2">
    <source>
        <dbReference type="SAM" id="MobiDB-lite"/>
    </source>
</evidence>
<comment type="caution">
    <text evidence="4">The sequence shown here is derived from an EMBL/GenBank/DDBJ whole genome shotgun (WGS) entry which is preliminary data.</text>
</comment>
<dbReference type="RefSeq" id="XP_068360377.1">
    <property type="nucleotide sequence ID" value="XM_068503872.1"/>
</dbReference>
<evidence type="ECO:0000256" key="1">
    <source>
        <dbReference type="ARBA" id="ARBA00008828"/>
    </source>
</evidence>
<evidence type="ECO:0000259" key="3">
    <source>
        <dbReference type="Pfam" id="PF05004"/>
    </source>
</evidence>
<name>A0A1J4K6Z0_9EUKA</name>
<dbReference type="InterPro" id="IPR011989">
    <property type="entry name" value="ARM-like"/>
</dbReference>
<dbReference type="InterPro" id="IPR007701">
    <property type="entry name" value="Interferon-rel_develop_reg_N"/>
</dbReference>
<dbReference type="AlphaFoldDB" id="A0A1J4K6Z0"/>
<dbReference type="Proteomes" id="UP000179807">
    <property type="component" value="Unassembled WGS sequence"/>
</dbReference>
<dbReference type="PANTHER" id="PTHR12354:SF1">
    <property type="entry name" value="INTERFERON-RELATED DEVELOPMENTAL REGULATOR 1"/>
    <property type="match status" value="1"/>
</dbReference>
<proteinExistence type="inferred from homology"/>
<organism evidence="4 5">
    <name type="scientific">Tritrichomonas foetus</name>
    <dbReference type="NCBI Taxonomy" id="1144522"/>
    <lineage>
        <taxon>Eukaryota</taxon>
        <taxon>Metamonada</taxon>
        <taxon>Parabasalia</taxon>
        <taxon>Tritrichomonadida</taxon>
        <taxon>Tritrichomonadidae</taxon>
        <taxon>Tritrichomonas</taxon>
    </lineage>
</organism>
<dbReference type="VEuPathDB" id="TrichDB:TRFO_24644"/>
<dbReference type="InterPro" id="IPR039777">
    <property type="entry name" value="IFRD"/>
</dbReference>
<feature type="domain" description="Interferon-related developmental regulator N-terminal" evidence="3">
    <location>
        <begin position="19"/>
        <end position="279"/>
    </location>
</feature>
<accession>A0A1J4K6Z0</accession>
<feature type="compositionally biased region" description="Basic and acidic residues" evidence="2">
    <location>
        <begin position="361"/>
        <end position="376"/>
    </location>
</feature>
<evidence type="ECO:0000313" key="5">
    <source>
        <dbReference type="Proteomes" id="UP000179807"/>
    </source>
</evidence>
<keyword evidence="5" id="KW-1185">Reference proteome</keyword>
<evidence type="ECO:0000313" key="4">
    <source>
        <dbReference type="EMBL" id="OHT07241.1"/>
    </source>
</evidence>
<gene>
    <name evidence="4" type="ORF">TRFO_24644</name>
</gene>
<dbReference type="EMBL" id="MLAK01000703">
    <property type="protein sequence ID" value="OHT07241.1"/>
    <property type="molecule type" value="Genomic_DNA"/>
</dbReference>
<protein>
    <recommendedName>
        <fullName evidence="3">Interferon-related developmental regulator N-terminal domain-containing protein</fullName>
    </recommendedName>
</protein>
<dbReference type="SUPFAM" id="SSF48371">
    <property type="entry name" value="ARM repeat"/>
    <property type="match status" value="1"/>
</dbReference>
<dbReference type="PANTHER" id="PTHR12354">
    <property type="entry name" value="INTERFERON-RELATED DEVELOPMENTAL REGULATOR"/>
    <property type="match status" value="1"/>
</dbReference>